<dbReference type="InterPro" id="IPR051013">
    <property type="entry name" value="MBL_superfamily_lactonases"/>
</dbReference>
<dbReference type="SMART" id="SM00849">
    <property type="entry name" value="Lactamase_B"/>
    <property type="match status" value="1"/>
</dbReference>
<keyword evidence="3" id="KW-0378">Hydrolase</keyword>
<dbReference type="InterPro" id="IPR036866">
    <property type="entry name" value="RibonucZ/Hydroxyglut_hydro"/>
</dbReference>
<dbReference type="PANTHER" id="PTHR42978">
    <property type="entry name" value="QUORUM-QUENCHING LACTONASE YTNP-RELATED-RELATED"/>
    <property type="match status" value="1"/>
</dbReference>
<dbReference type="SUPFAM" id="SSF56281">
    <property type="entry name" value="Metallo-hydrolase/oxidoreductase"/>
    <property type="match status" value="1"/>
</dbReference>
<evidence type="ECO:0000313" key="6">
    <source>
        <dbReference type="EMBL" id="GAA2047144.1"/>
    </source>
</evidence>
<keyword evidence="7" id="KW-1185">Reference proteome</keyword>
<evidence type="ECO:0000256" key="4">
    <source>
        <dbReference type="ARBA" id="ARBA00022833"/>
    </source>
</evidence>
<reference evidence="6 7" key="1">
    <citation type="journal article" date="2019" name="Int. J. Syst. Evol. Microbiol.">
        <title>The Global Catalogue of Microorganisms (GCM) 10K type strain sequencing project: providing services to taxonomists for standard genome sequencing and annotation.</title>
        <authorList>
            <consortium name="The Broad Institute Genomics Platform"/>
            <consortium name="The Broad Institute Genome Sequencing Center for Infectious Disease"/>
            <person name="Wu L."/>
            <person name="Ma J."/>
        </authorList>
    </citation>
    <scope>NUCLEOTIDE SEQUENCE [LARGE SCALE GENOMIC DNA]</scope>
    <source>
        <strain evidence="6 7">JCM 16014</strain>
    </source>
</reference>
<comment type="similarity">
    <text evidence="1">Belongs to the metallo-beta-lactamase superfamily.</text>
</comment>
<name>A0ABN2V071_9ACTN</name>
<evidence type="ECO:0000313" key="7">
    <source>
        <dbReference type="Proteomes" id="UP001500751"/>
    </source>
</evidence>
<keyword evidence="2" id="KW-0479">Metal-binding</keyword>
<evidence type="ECO:0000256" key="2">
    <source>
        <dbReference type="ARBA" id="ARBA00022723"/>
    </source>
</evidence>
<dbReference type="Pfam" id="PF00753">
    <property type="entry name" value="Lactamase_B"/>
    <property type="match status" value="1"/>
</dbReference>
<protein>
    <submittedName>
        <fullName evidence="6">MBL fold metallo-hydrolase</fullName>
    </submittedName>
</protein>
<comment type="caution">
    <text evidence="6">The sequence shown here is derived from an EMBL/GenBank/DDBJ whole genome shotgun (WGS) entry which is preliminary data.</text>
</comment>
<feature type="domain" description="Metallo-beta-lactamase" evidence="5">
    <location>
        <begin position="24"/>
        <end position="260"/>
    </location>
</feature>
<dbReference type="EMBL" id="BAAAQN010000042">
    <property type="protein sequence ID" value="GAA2047144.1"/>
    <property type="molecule type" value="Genomic_DNA"/>
</dbReference>
<keyword evidence="4" id="KW-0862">Zinc</keyword>
<dbReference type="Proteomes" id="UP001500751">
    <property type="component" value="Unassembled WGS sequence"/>
</dbReference>
<proteinExistence type="inferred from homology"/>
<evidence type="ECO:0000256" key="1">
    <source>
        <dbReference type="ARBA" id="ARBA00007749"/>
    </source>
</evidence>
<gene>
    <name evidence="6" type="ORF">GCM10009839_60080</name>
</gene>
<dbReference type="CDD" id="cd07742">
    <property type="entry name" value="metallo-hydrolase-like_MBL-fold"/>
    <property type="match status" value="1"/>
</dbReference>
<dbReference type="PANTHER" id="PTHR42978:SF3">
    <property type="entry name" value="BLR3078 PROTEIN"/>
    <property type="match status" value="1"/>
</dbReference>
<evidence type="ECO:0000256" key="3">
    <source>
        <dbReference type="ARBA" id="ARBA00022801"/>
    </source>
</evidence>
<organism evidence="6 7">
    <name type="scientific">Catenulispora yoronensis</name>
    <dbReference type="NCBI Taxonomy" id="450799"/>
    <lineage>
        <taxon>Bacteria</taxon>
        <taxon>Bacillati</taxon>
        <taxon>Actinomycetota</taxon>
        <taxon>Actinomycetes</taxon>
        <taxon>Catenulisporales</taxon>
        <taxon>Catenulisporaceae</taxon>
        <taxon>Catenulispora</taxon>
    </lineage>
</organism>
<evidence type="ECO:0000259" key="5">
    <source>
        <dbReference type="SMART" id="SM00849"/>
    </source>
</evidence>
<accession>A0ABN2V071</accession>
<sequence>MRIHHLNCGSMREIEADGASRPAVCHCLLLETDSDGLILIDTGLGTPDVTTPERTLSPEFLGRAQPVFDLAETALHQIRRLGHEASDVRHIVLTHLDLDHAGGLPDFPDARVHLMDAEHRTALASTGRHPEDRIRYRPAQWAHHPNWVTYTPQRGESWYGFDTVRPLENIDAEVFLVPLAGHTPGHTAVAVHDTDHWLLHCGDAYYFHTEVDPDNPHGHPALTLLEEATEVDRPLRIANHARLRELVRLHGAEVEVFSSHDPWEYARYAGA</sequence>
<dbReference type="Gene3D" id="3.60.15.10">
    <property type="entry name" value="Ribonuclease Z/Hydroxyacylglutathione hydrolase-like"/>
    <property type="match status" value="1"/>
</dbReference>
<dbReference type="InterPro" id="IPR001279">
    <property type="entry name" value="Metallo-B-lactamas"/>
</dbReference>